<dbReference type="EMBL" id="KL142368">
    <property type="protein sequence ID" value="KDR84651.1"/>
    <property type="molecule type" value="Genomic_DNA"/>
</dbReference>
<reference evidence="2" key="1">
    <citation type="journal article" date="2014" name="Proc. Natl. Acad. Sci. U.S.A.">
        <title>Extensive sampling of basidiomycete genomes demonstrates inadequacy of the white-rot/brown-rot paradigm for wood decay fungi.</title>
        <authorList>
            <person name="Riley R."/>
            <person name="Salamov A.A."/>
            <person name="Brown D.W."/>
            <person name="Nagy L.G."/>
            <person name="Floudas D."/>
            <person name="Held B.W."/>
            <person name="Levasseur A."/>
            <person name="Lombard V."/>
            <person name="Morin E."/>
            <person name="Otillar R."/>
            <person name="Lindquist E.A."/>
            <person name="Sun H."/>
            <person name="LaButti K.M."/>
            <person name="Schmutz J."/>
            <person name="Jabbour D."/>
            <person name="Luo H."/>
            <person name="Baker S.E."/>
            <person name="Pisabarro A.G."/>
            <person name="Walton J.D."/>
            <person name="Blanchette R.A."/>
            <person name="Henrissat B."/>
            <person name="Martin F."/>
            <person name="Cullen D."/>
            <person name="Hibbett D.S."/>
            <person name="Grigoriev I.V."/>
        </authorList>
    </citation>
    <scope>NUCLEOTIDE SEQUENCE [LARGE SCALE GENOMIC DNA]</scope>
    <source>
        <strain evidence="2">CBS 339.88</strain>
    </source>
</reference>
<accession>A0A067TNA4</accession>
<dbReference type="AlphaFoldDB" id="A0A067TNA4"/>
<organism evidence="1 2">
    <name type="scientific">Galerina marginata (strain CBS 339.88)</name>
    <dbReference type="NCBI Taxonomy" id="685588"/>
    <lineage>
        <taxon>Eukaryota</taxon>
        <taxon>Fungi</taxon>
        <taxon>Dikarya</taxon>
        <taxon>Basidiomycota</taxon>
        <taxon>Agaricomycotina</taxon>
        <taxon>Agaricomycetes</taxon>
        <taxon>Agaricomycetidae</taxon>
        <taxon>Agaricales</taxon>
        <taxon>Agaricineae</taxon>
        <taxon>Strophariaceae</taxon>
        <taxon>Galerina</taxon>
    </lineage>
</organism>
<dbReference type="HOGENOM" id="CLU_1749783_0_0_1"/>
<gene>
    <name evidence="1" type="ORF">GALMADRAFT_220302</name>
</gene>
<sequence length="149" mass="16951">MKTIRRLNISGRNNHPSSPNLVVYTKQTGFASSRRLSRRDRAKLIRSQSIKEGKIKLRTRHSPRTTGRCLAEDGQYGFRAGTSAAADLPCLENMDDRESTRWTAHSYHQMFGARHSEFNLLKLGSSAKLREVDDLETEKGYTNKQNVGR</sequence>
<keyword evidence="2" id="KW-1185">Reference proteome</keyword>
<dbReference type="Proteomes" id="UP000027222">
    <property type="component" value="Unassembled WGS sequence"/>
</dbReference>
<protein>
    <submittedName>
        <fullName evidence="1">Uncharacterized protein</fullName>
    </submittedName>
</protein>
<proteinExistence type="predicted"/>
<evidence type="ECO:0000313" key="1">
    <source>
        <dbReference type="EMBL" id="KDR84651.1"/>
    </source>
</evidence>
<evidence type="ECO:0000313" key="2">
    <source>
        <dbReference type="Proteomes" id="UP000027222"/>
    </source>
</evidence>
<name>A0A067TNA4_GALM3</name>